<accession>A0A401ZJG1</accession>
<dbReference type="AlphaFoldDB" id="A0A401ZJG1"/>
<protein>
    <submittedName>
        <fullName evidence="1">Uncharacterized protein</fullName>
    </submittedName>
</protein>
<comment type="caution">
    <text evidence="1">The sequence shown here is derived from an EMBL/GenBank/DDBJ whole genome shotgun (WGS) entry which is preliminary data.</text>
</comment>
<evidence type="ECO:0000313" key="2">
    <source>
        <dbReference type="Proteomes" id="UP000287224"/>
    </source>
</evidence>
<sequence length="76" mass="8292">MPRGSTLQGRFTLGGVFRILGAFRVELGDVFTVALNVLLLAAQLQISNIQTVGGEMGRLCQPMLIYAINVWLMPTI</sequence>
<gene>
    <name evidence="1" type="ORF">KDAU_43260</name>
</gene>
<reference evidence="2" key="1">
    <citation type="submission" date="2018-12" db="EMBL/GenBank/DDBJ databases">
        <title>Tengunoibacter tsumagoiensis gen. nov., sp. nov., Dictyobacter kobayashii sp. nov., D. alpinus sp. nov., and D. joshuensis sp. nov. and description of Dictyobacteraceae fam. nov. within the order Ktedonobacterales isolated from Tengu-no-mugimeshi.</title>
        <authorList>
            <person name="Wang C.M."/>
            <person name="Zheng Y."/>
            <person name="Sakai Y."/>
            <person name="Toyoda A."/>
            <person name="Minakuchi Y."/>
            <person name="Abe K."/>
            <person name="Yokota A."/>
            <person name="Yabe S."/>
        </authorList>
    </citation>
    <scope>NUCLEOTIDE SEQUENCE [LARGE SCALE GENOMIC DNA]</scope>
    <source>
        <strain evidence="2">S-27</strain>
    </source>
</reference>
<dbReference type="Proteomes" id="UP000287224">
    <property type="component" value="Unassembled WGS sequence"/>
</dbReference>
<keyword evidence="2" id="KW-1185">Reference proteome</keyword>
<dbReference type="EMBL" id="BIFQ01000001">
    <property type="protein sequence ID" value="GCE06997.1"/>
    <property type="molecule type" value="Genomic_DNA"/>
</dbReference>
<proteinExistence type="predicted"/>
<organism evidence="1 2">
    <name type="scientific">Dictyobacter aurantiacus</name>
    <dbReference type="NCBI Taxonomy" id="1936993"/>
    <lineage>
        <taxon>Bacteria</taxon>
        <taxon>Bacillati</taxon>
        <taxon>Chloroflexota</taxon>
        <taxon>Ktedonobacteria</taxon>
        <taxon>Ktedonobacterales</taxon>
        <taxon>Dictyobacteraceae</taxon>
        <taxon>Dictyobacter</taxon>
    </lineage>
</organism>
<name>A0A401ZJG1_9CHLR</name>
<evidence type="ECO:0000313" key="1">
    <source>
        <dbReference type="EMBL" id="GCE06997.1"/>
    </source>
</evidence>